<reference evidence="7 9" key="1">
    <citation type="submission" date="2016-01" db="EMBL/GenBank/DDBJ databases">
        <title>The new phylogeny of the genus Mycobacterium.</title>
        <authorList>
            <person name="Tarcisio F."/>
            <person name="Conor M."/>
            <person name="Antonella G."/>
            <person name="Elisabetta G."/>
            <person name="Giulia F.S."/>
            <person name="Sara T."/>
            <person name="Anna F."/>
            <person name="Clotilde B."/>
            <person name="Roberto B."/>
            <person name="Veronica D.S."/>
            <person name="Fabio R."/>
            <person name="Monica P."/>
            <person name="Olivier J."/>
            <person name="Enrico T."/>
            <person name="Nicola S."/>
        </authorList>
    </citation>
    <scope>NUCLEOTIDE SEQUENCE [LARGE SCALE GENOMIC DNA]</scope>
    <source>
        <strain evidence="7 9">DSM 44160</strain>
    </source>
</reference>
<dbReference type="PANTHER" id="PTHR30055:SF234">
    <property type="entry name" value="HTH-TYPE TRANSCRIPTIONAL REGULATOR BETI"/>
    <property type="match status" value="1"/>
</dbReference>
<keyword evidence="1" id="KW-0805">Transcription regulation</keyword>
<evidence type="ECO:0000256" key="2">
    <source>
        <dbReference type="ARBA" id="ARBA00023125"/>
    </source>
</evidence>
<dbReference type="Proteomes" id="UP000093757">
    <property type="component" value="Unassembled WGS sequence"/>
</dbReference>
<dbReference type="Proteomes" id="UP000193928">
    <property type="component" value="Unassembled WGS sequence"/>
</dbReference>
<dbReference type="GO" id="GO:0000976">
    <property type="term" value="F:transcription cis-regulatory region binding"/>
    <property type="evidence" value="ECO:0007669"/>
    <property type="project" value="TreeGrafter"/>
</dbReference>
<dbReference type="GO" id="GO:0003700">
    <property type="term" value="F:DNA-binding transcription factor activity"/>
    <property type="evidence" value="ECO:0007669"/>
    <property type="project" value="TreeGrafter"/>
</dbReference>
<organism evidence="6 8">
    <name type="scientific">Mycobacterium gordonae</name>
    <dbReference type="NCBI Taxonomy" id="1778"/>
    <lineage>
        <taxon>Bacteria</taxon>
        <taxon>Bacillati</taxon>
        <taxon>Actinomycetota</taxon>
        <taxon>Actinomycetes</taxon>
        <taxon>Mycobacteriales</taxon>
        <taxon>Mycobacteriaceae</taxon>
        <taxon>Mycobacterium</taxon>
    </lineage>
</organism>
<keyword evidence="2 4" id="KW-0238">DNA-binding</keyword>
<proteinExistence type="predicted"/>
<name>A0A1A6BF16_MYCGO</name>
<sequence length="202" mass="23240">MDTKSSDYVVKKRGYEMRARKDAADATHEAILQATIDCFVTEQSVAITLNTIAERAGVTVKTVMRHFGSRESVIASAWARVHEDILIERVPPREDPDRALEVLLEHYERRGDMVLGVLREEDFDPRARLMCDRGRVEHRKWVTEVFSGQLPDDAAERARLVDALVVATDLYTWKLLRRDRKLTTEEVRNRMQFMTNAILAAI</sequence>
<gene>
    <name evidence="6" type="ORF">A9W98_22590</name>
    <name evidence="7" type="ORF">AWC08_25790</name>
</gene>
<evidence type="ECO:0000313" key="8">
    <source>
        <dbReference type="Proteomes" id="UP000093757"/>
    </source>
</evidence>
<reference evidence="6 8" key="2">
    <citation type="submission" date="2016-06" db="EMBL/GenBank/DDBJ databases">
        <authorList>
            <person name="Kjaerup R.B."/>
            <person name="Dalgaard T.S."/>
            <person name="Juul-Madsen H.R."/>
        </authorList>
    </citation>
    <scope>NUCLEOTIDE SEQUENCE [LARGE SCALE GENOMIC DNA]</scope>
    <source>
        <strain evidence="6 8">1245752.6</strain>
    </source>
</reference>
<evidence type="ECO:0000256" key="3">
    <source>
        <dbReference type="ARBA" id="ARBA00023163"/>
    </source>
</evidence>
<evidence type="ECO:0000313" key="6">
    <source>
        <dbReference type="EMBL" id="OBS00913.1"/>
    </source>
</evidence>
<dbReference type="PROSITE" id="PS50977">
    <property type="entry name" value="HTH_TETR_2"/>
    <property type="match status" value="1"/>
</dbReference>
<comment type="caution">
    <text evidence="6">The sequence shown here is derived from an EMBL/GenBank/DDBJ whole genome shotgun (WGS) entry which is preliminary data.</text>
</comment>
<dbReference type="PANTHER" id="PTHR30055">
    <property type="entry name" value="HTH-TYPE TRANSCRIPTIONAL REGULATOR RUTR"/>
    <property type="match status" value="1"/>
</dbReference>
<keyword evidence="9" id="KW-1185">Reference proteome</keyword>
<protein>
    <recommendedName>
        <fullName evidence="5">HTH tetR-type domain-containing protein</fullName>
    </recommendedName>
</protein>
<dbReference type="AlphaFoldDB" id="A0A1A6BF16"/>
<evidence type="ECO:0000313" key="7">
    <source>
        <dbReference type="EMBL" id="ORV85177.1"/>
    </source>
</evidence>
<accession>A0A1A6BF16</accession>
<dbReference type="InterPro" id="IPR009057">
    <property type="entry name" value="Homeodomain-like_sf"/>
</dbReference>
<dbReference type="Gene3D" id="1.10.357.10">
    <property type="entry name" value="Tetracycline Repressor, domain 2"/>
    <property type="match status" value="1"/>
</dbReference>
<evidence type="ECO:0000256" key="1">
    <source>
        <dbReference type="ARBA" id="ARBA00023015"/>
    </source>
</evidence>
<evidence type="ECO:0000259" key="5">
    <source>
        <dbReference type="PROSITE" id="PS50977"/>
    </source>
</evidence>
<keyword evidence="3" id="KW-0804">Transcription</keyword>
<feature type="DNA-binding region" description="H-T-H motif" evidence="4">
    <location>
        <begin position="48"/>
        <end position="67"/>
    </location>
</feature>
<dbReference type="Pfam" id="PF00440">
    <property type="entry name" value="TetR_N"/>
    <property type="match status" value="1"/>
</dbReference>
<dbReference type="InterPro" id="IPR050109">
    <property type="entry name" value="HTH-type_TetR-like_transc_reg"/>
</dbReference>
<evidence type="ECO:0000313" key="9">
    <source>
        <dbReference type="Proteomes" id="UP000193928"/>
    </source>
</evidence>
<evidence type="ECO:0000256" key="4">
    <source>
        <dbReference type="PROSITE-ProRule" id="PRU00335"/>
    </source>
</evidence>
<feature type="domain" description="HTH tetR-type" evidence="5">
    <location>
        <begin position="25"/>
        <end position="85"/>
    </location>
</feature>
<dbReference type="EMBL" id="MAEM01000328">
    <property type="protein sequence ID" value="OBS00913.1"/>
    <property type="molecule type" value="Genomic_DNA"/>
</dbReference>
<dbReference type="InterPro" id="IPR001647">
    <property type="entry name" value="HTH_TetR"/>
</dbReference>
<dbReference type="SUPFAM" id="SSF46689">
    <property type="entry name" value="Homeodomain-like"/>
    <property type="match status" value="1"/>
</dbReference>
<dbReference type="EMBL" id="LQOY01000089">
    <property type="protein sequence ID" value="ORV85177.1"/>
    <property type="molecule type" value="Genomic_DNA"/>
</dbReference>